<keyword evidence="2 5" id="KW-0812">Transmembrane</keyword>
<organism evidence="7 8">
    <name type="scientific">Polaromonas aquatica</name>
    <dbReference type="NCBI Taxonomy" id="332657"/>
    <lineage>
        <taxon>Bacteria</taxon>
        <taxon>Pseudomonadati</taxon>
        <taxon>Pseudomonadota</taxon>
        <taxon>Betaproteobacteria</taxon>
        <taxon>Burkholderiales</taxon>
        <taxon>Comamonadaceae</taxon>
        <taxon>Polaromonas</taxon>
    </lineage>
</organism>
<feature type="transmembrane region" description="Helical" evidence="5">
    <location>
        <begin position="173"/>
        <end position="202"/>
    </location>
</feature>
<feature type="transmembrane region" description="Helical" evidence="5">
    <location>
        <begin position="298"/>
        <end position="314"/>
    </location>
</feature>
<dbReference type="SUPFAM" id="SSF52091">
    <property type="entry name" value="SpoIIaa-like"/>
    <property type="match status" value="1"/>
</dbReference>
<name>A0ABW1TQV7_9BURK</name>
<proteinExistence type="predicted"/>
<keyword evidence="8" id="KW-1185">Reference proteome</keyword>
<feature type="domain" description="STAS" evidence="6">
    <location>
        <begin position="409"/>
        <end position="523"/>
    </location>
</feature>
<dbReference type="CDD" id="cd07042">
    <property type="entry name" value="STAS_SulP_like_sulfate_transporter"/>
    <property type="match status" value="1"/>
</dbReference>
<evidence type="ECO:0000313" key="7">
    <source>
        <dbReference type="EMBL" id="MFC6279655.1"/>
    </source>
</evidence>
<accession>A0ABW1TQV7</accession>
<comment type="subcellular location">
    <subcellularLocation>
        <location evidence="1">Membrane</location>
        <topology evidence="1">Multi-pass membrane protein</topology>
    </subcellularLocation>
</comment>
<gene>
    <name evidence="7" type="ORF">ACFQND_00185</name>
</gene>
<dbReference type="PROSITE" id="PS50801">
    <property type="entry name" value="STAS"/>
    <property type="match status" value="1"/>
</dbReference>
<evidence type="ECO:0000256" key="3">
    <source>
        <dbReference type="ARBA" id="ARBA00022989"/>
    </source>
</evidence>
<dbReference type="PANTHER" id="PTHR11814">
    <property type="entry name" value="SULFATE TRANSPORTER"/>
    <property type="match status" value="1"/>
</dbReference>
<dbReference type="Gene3D" id="3.30.750.24">
    <property type="entry name" value="STAS domain"/>
    <property type="match status" value="1"/>
</dbReference>
<dbReference type="EMBL" id="JBHSRS010000001">
    <property type="protein sequence ID" value="MFC6279655.1"/>
    <property type="molecule type" value="Genomic_DNA"/>
</dbReference>
<evidence type="ECO:0000313" key="8">
    <source>
        <dbReference type="Proteomes" id="UP001596270"/>
    </source>
</evidence>
<evidence type="ECO:0000256" key="2">
    <source>
        <dbReference type="ARBA" id="ARBA00022692"/>
    </source>
</evidence>
<evidence type="ECO:0000256" key="4">
    <source>
        <dbReference type="ARBA" id="ARBA00023136"/>
    </source>
</evidence>
<dbReference type="RefSeq" id="WP_371434749.1">
    <property type="nucleotide sequence ID" value="NZ_JBHSRS010000001.1"/>
</dbReference>
<feature type="transmembrane region" description="Helical" evidence="5">
    <location>
        <begin position="222"/>
        <end position="241"/>
    </location>
</feature>
<dbReference type="InterPro" id="IPR001902">
    <property type="entry name" value="SLC26A/SulP_fam"/>
</dbReference>
<dbReference type="Proteomes" id="UP001596270">
    <property type="component" value="Unassembled WGS sequence"/>
</dbReference>
<reference evidence="8" key="1">
    <citation type="journal article" date="2019" name="Int. J. Syst. Evol. Microbiol.">
        <title>The Global Catalogue of Microorganisms (GCM) 10K type strain sequencing project: providing services to taxonomists for standard genome sequencing and annotation.</title>
        <authorList>
            <consortium name="The Broad Institute Genomics Platform"/>
            <consortium name="The Broad Institute Genome Sequencing Center for Infectious Disease"/>
            <person name="Wu L."/>
            <person name="Ma J."/>
        </authorList>
    </citation>
    <scope>NUCLEOTIDE SEQUENCE [LARGE SCALE GENOMIC DNA]</scope>
    <source>
        <strain evidence="8">CCUG 39402</strain>
    </source>
</reference>
<keyword evidence="3 5" id="KW-1133">Transmembrane helix</keyword>
<evidence type="ECO:0000256" key="1">
    <source>
        <dbReference type="ARBA" id="ARBA00004141"/>
    </source>
</evidence>
<evidence type="ECO:0000259" key="6">
    <source>
        <dbReference type="PROSITE" id="PS50801"/>
    </source>
</evidence>
<feature type="transmembrane region" description="Helical" evidence="5">
    <location>
        <begin position="148"/>
        <end position="166"/>
    </location>
</feature>
<dbReference type="InterPro" id="IPR036513">
    <property type="entry name" value="STAS_dom_sf"/>
</dbReference>
<keyword evidence="4 5" id="KW-0472">Membrane</keyword>
<feature type="transmembrane region" description="Helical" evidence="5">
    <location>
        <begin position="321"/>
        <end position="339"/>
    </location>
</feature>
<comment type="caution">
    <text evidence="7">The sequence shown here is derived from an EMBL/GenBank/DDBJ whole genome shotgun (WGS) entry which is preliminary data.</text>
</comment>
<dbReference type="Pfam" id="PF01740">
    <property type="entry name" value="STAS"/>
    <property type="match status" value="1"/>
</dbReference>
<feature type="transmembrane region" description="Helical" evidence="5">
    <location>
        <begin position="261"/>
        <end position="286"/>
    </location>
</feature>
<sequence>MLAGVSVAGVLLPESVAYAAIAGVEPMHALLAALIGLCLYPLFGTSRFAVVAPTSSAAAVFASAAATGGPVMGYTLVSLTGALFLVAAAMRAGFLGAFISRPVLRGFAWALAVTIMLKQVPQLMGVHASGAQFGPLAWSLLTEAPHTHLPSLALGAAALLLWLGLYHGVQRWLFLPISLVVLALGVAVSVGLGLGAHGVALVGDINWQALSWSLPRMSTEHWLRAMEIAPALLLILFAESWGSVRSLALQNGDKVDANRELLALGAANVASGMMQGLPVGAGFSAASANHAAGGHSKWAGIAAALALALLLWLARPWIALLPVPVLAAVVVGILSHNLWPRAVLASLHLGGDAWLAGAAALGVLLFGVLFGMLLAVGLSLLLAMRRFAQPIVTELGQLPGTRDYIDQARHANAARVAGTLIMRPEEPLFFANAERIFQVVRQRADACAARAVVLSLEVCDDLDSTAVEALGEFVVGLNRQGVSVLLARVKDRPREALLRSGLAENAGGGVSLFWSVDDAVNAIPAKTATPH</sequence>
<dbReference type="Pfam" id="PF00916">
    <property type="entry name" value="Sulfate_transp"/>
    <property type="match status" value="1"/>
</dbReference>
<dbReference type="InterPro" id="IPR011547">
    <property type="entry name" value="SLC26A/SulP_dom"/>
</dbReference>
<feature type="transmembrane region" description="Helical" evidence="5">
    <location>
        <begin position="29"/>
        <end position="50"/>
    </location>
</feature>
<protein>
    <submittedName>
        <fullName evidence="7">SulP family inorganic anion transporter</fullName>
    </submittedName>
</protein>
<evidence type="ECO:0000256" key="5">
    <source>
        <dbReference type="SAM" id="Phobius"/>
    </source>
</evidence>
<dbReference type="InterPro" id="IPR002645">
    <property type="entry name" value="STAS_dom"/>
</dbReference>
<feature type="transmembrane region" description="Helical" evidence="5">
    <location>
        <begin position="359"/>
        <end position="383"/>
    </location>
</feature>